<accession>A0AAN5DCE1</accession>
<gene>
    <name evidence="1" type="ORF">PMAYCL1PPCAC_29797</name>
</gene>
<dbReference type="Proteomes" id="UP001328107">
    <property type="component" value="Unassembled WGS sequence"/>
</dbReference>
<dbReference type="AlphaFoldDB" id="A0AAN5DCE1"/>
<feature type="non-terminal residue" evidence="1">
    <location>
        <position position="67"/>
    </location>
</feature>
<comment type="caution">
    <text evidence="1">The sequence shown here is derived from an EMBL/GenBank/DDBJ whole genome shotgun (WGS) entry which is preliminary data.</text>
</comment>
<feature type="non-terminal residue" evidence="1">
    <location>
        <position position="1"/>
    </location>
</feature>
<dbReference type="EMBL" id="BTRK01000006">
    <property type="protein sequence ID" value="GMR59602.1"/>
    <property type="molecule type" value="Genomic_DNA"/>
</dbReference>
<reference evidence="2" key="1">
    <citation type="submission" date="2022-10" db="EMBL/GenBank/DDBJ databases">
        <title>Genome assembly of Pristionchus species.</title>
        <authorList>
            <person name="Yoshida K."/>
            <person name="Sommer R.J."/>
        </authorList>
    </citation>
    <scope>NUCLEOTIDE SEQUENCE [LARGE SCALE GENOMIC DNA]</scope>
    <source>
        <strain evidence="2">RS5460</strain>
    </source>
</reference>
<proteinExistence type="predicted"/>
<organism evidence="1 2">
    <name type="scientific">Pristionchus mayeri</name>
    <dbReference type="NCBI Taxonomy" id="1317129"/>
    <lineage>
        <taxon>Eukaryota</taxon>
        <taxon>Metazoa</taxon>
        <taxon>Ecdysozoa</taxon>
        <taxon>Nematoda</taxon>
        <taxon>Chromadorea</taxon>
        <taxon>Rhabditida</taxon>
        <taxon>Rhabditina</taxon>
        <taxon>Diplogasteromorpha</taxon>
        <taxon>Diplogasteroidea</taxon>
        <taxon>Neodiplogasteridae</taxon>
        <taxon>Pristionchus</taxon>
    </lineage>
</organism>
<sequence length="67" mass="7929">VCIAELVLGFFPTQHRWFRETSRELVYIESHGFPYGMVQVVLVFLRPSLFSFQILQQSHVVRLEFSL</sequence>
<evidence type="ECO:0000313" key="2">
    <source>
        <dbReference type="Proteomes" id="UP001328107"/>
    </source>
</evidence>
<evidence type="ECO:0000313" key="1">
    <source>
        <dbReference type="EMBL" id="GMR59602.1"/>
    </source>
</evidence>
<protein>
    <submittedName>
        <fullName evidence="1">Uncharacterized protein</fullName>
    </submittedName>
</protein>
<keyword evidence="2" id="KW-1185">Reference proteome</keyword>
<name>A0AAN5DCE1_9BILA</name>